<accession>A0A0J8DAW0</accession>
<keyword evidence="5" id="KW-0210">Decarboxylase</keyword>
<dbReference type="GO" id="GO:0016831">
    <property type="term" value="F:carboxy-lyase activity"/>
    <property type="evidence" value="ECO:0007669"/>
    <property type="project" value="UniProtKB-KW"/>
</dbReference>
<dbReference type="Gene3D" id="3.40.640.10">
    <property type="entry name" value="Type I PLP-dependent aspartate aminotransferase-like (Major domain)"/>
    <property type="match status" value="1"/>
</dbReference>
<dbReference type="InterPro" id="IPR037163">
    <property type="entry name" value="Spermidine_synt_N_sf"/>
</dbReference>
<dbReference type="CDD" id="cd02440">
    <property type="entry name" value="AdoMet_MTases"/>
    <property type="match status" value="1"/>
</dbReference>
<evidence type="ECO:0000256" key="4">
    <source>
        <dbReference type="ARBA" id="ARBA00022679"/>
    </source>
</evidence>
<dbReference type="NCBIfam" id="TIGR00417">
    <property type="entry name" value="speE"/>
    <property type="match status" value="1"/>
</dbReference>
<dbReference type="GO" id="GO:0004766">
    <property type="term" value="F:spermidine synthase activity"/>
    <property type="evidence" value="ECO:0007669"/>
    <property type="project" value="UniProtKB-UniRule"/>
</dbReference>
<dbReference type="Gene3D" id="3.90.100.10">
    <property type="entry name" value="Orn/Lys/Arg decarboxylase, C-terminal domain"/>
    <property type="match status" value="1"/>
</dbReference>
<evidence type="ECO:0000313" key="15">
    <source>
        <dbReference type="Proteomes" id="UP000036756"/>
    </source>
</evidence>
<dbReference type="Pfam" id="PF03711">
    <property type="entry name" value="OKR_DC_1_C"/>
    <property type="match status" value="1"/>
</dbReference>
<reference evidence="14 15" key="1">
    <citation type="submission" date="2015-06" db="EMBL/GenBank/DDBJ databases">
        <title>Draft genome sequence of the purine-degrading Clostridium cylindrosporum HC-1 (DSM 605).</title>
        <authorList>
            <person name="Poehlein A."/>
            <person name="Schiel-Bengelsdorf B."/>
            <person name="Bengelsdorf F."/>
            <person name="Daniel R."/>
            <person name="Duerre P."/>
        </authorList>
    </citation>
    <scope>NUCLEOTIDE SEQUENCE [LARGE SCALE GENOMIC DNA]</scope>
    <source>
        <strain evidence="14 15">DSM 605</strain>
    </source>
</reference>
<dbReference type="InterPro" id="IPR015424">
    <property type="entry name" value="PyrdxlP-dep_Trfase"/>
</dbReference>
<dbReference type="CDD" id="cd00615">
    <property type="entry name" value="Orn_deC_like"/>
    <property type="match status" value="1"/>
</dbReference>
<dbReference type="EMBL" id="LFVU01000002">
    <property type="protein sequence ID" value="KMT23185.1"/>
    <property type="molecule type" value="Genomic_DNA"/>
</dbReference>
<dbReference type="SUPFAM" id="SSF53335">
    <property type="entry name" value="S-adenosyl-L-methionine-dependent methyltransferases"/>
    <property type="match status" value="1"/>
</dbReference>
<dbReference type="GO" id="GO:0008295">
    <property type="term" value="P:spermidine biosynthetic process"/>
    <property type="evidence" value="ECO:0007669"/>
    <property type="project" value="UniProtKB-UniRule"/>
</dbReference>
<evidence type="ECO:0000256" key="1">
    <source>
        <dbReference type="ARBA" id="ARBA00001933"/>
    </source>
</evidence>
<comment type="caution">
    <text evidence="14">The sequence shown here is derived from an EMBL/GenBank/DDBJ whole genome shotgun (WGS) entry which is preliminary data.</text>
</comment>
<keyword evidence="8" id="KW-0456">Lyase</keyword>
<feature type="active site" description="Proton acceptor" evidence="9 10">
    <location>
        <position position="647"/>
    </location>
</feature>
<evidence type="ECO:0000259" key="13">
    <source>
        <dbReference type="PROSITE" id="PS51006"/>
    </source>
</evidence>
<dbReference type="Pfam" id="PF17284">
    <property type="entry name" value="Spermine_synt_N"/>
    <property type="match status" value="1"/>
</dbReference>
<evidence type="ECO:0000256" key="11">
    <source>
        <dbReference type="RuleBase" id="RU003836"/>
    </source>
</evidence>
<gene>
    <name evidence="9 14" type="primary">speE</name>
    <name evidence="14" type="ORF">CLCY_6c00660</name>
</gene>
<feature type="binding site" evidence="9">
    <location>
        <position position="553"/>
    </location>
    <ligand>
        <name>spermidine</name>
        <dbReference type="ChEBI" id="CHEBI:57834"/>
    </ligand>
</feature>
<evidence type="ECO:0000256" key="3">
    <source>
        <dbReference type="ARBA" id="ARBA00010671"/>
    </source>
</evidence>
<dbReference type="InterPro" id="IPR052357">
    <property type="entry name" value="Orn_Lys_Arg_decarboxylase-I"/>
</dbReference>
<keyword evidence="7 9" id="KW-0620">Polyamine biosynthesis</keyword>
<sequence length="774" mass="87395">MKKHCNTPLLSRVIEYAHKDVTCFDVPGHKRGNYLEELKEVWGEMTLKMDVNSSKTVDNLSNPTGVIKEAESLIADAFQCDNAFMLVNGSTSGVQYMIMAALEHGDKVILPRNVHKSAINALILSGVRPIFIEPEIDVEYGIVNGITPEALSHALDLHNDVKAVLVINPTYFGATSNLKEIIRISHDREIPVLVDEAHGAHFNFHPELPSCGAALGADLVTVSMHKTGGSLTQSSVLLHNEGFISKTKVRSTINLLQTTSASYLLMSSIDLARKKLVLEGEERLGKLLALTKNAKREINKIPGLKCIQRDSYINSKGVYDYDELKIVIKVSDLGLSGFFVYDLLVNEYSIQMELAEPNVVLAIVSFGDTEDTINKLVEALMDVSKRFFNTLPKKDVDVLSSLKNPKILLTPRDAYYHPKKLMHIKDTEGLVAGESIMVYPPGIPLIIPGEQITKEIIDHYLYLKDEGTITLNEDDDPYMIQILDKSQEDNMIDLWYTENHQEDTKFSIKVKEHIHSEKSEFQQIDFFESDTFGRFFTLDGLMMVTEKDEFIYHDMITHIPMAVNPAIKNVLIIGGGDGGTAREVLRYSSVEKVDMVEIDERVVRLCEKYLPITAGKLTDERLTLHFEDGLKFVQDAKDSTYDLILVDSTDPIGPGEGLFTYEFYNNCKRVLTDEGILINQHESPYYSTYSHEMKRAHLKIKETFPIAKVYQFHMPTYPSGHWLFGFASKKFDPIKDLKADVWNSLNIKTKYYNTDLHIGAFMLPSYVKDELNNA</sequence>
<dbReference type="InterPro" id="IPR008286">
    <property type="entry name" value="Prn/Lys/Arg_de-COase_C"/>
</dbReference>
<keyword evidence="9 12" id="KW-0745">Spermidine biosynthesis</keyword>
<dbReference type="AlphaFoldDB" id="A0A0J8DAW0"/>
<evidence type="ECO:0000256" key="2">
    <source>
        <dbReference type="ARBA" id="ARBA00007867"/>
    </source>
</evidence>
<evidence type="ECO:0000313" key="14">
    <source>
        <dbReference type="EMBL" id="KMT23185.1"/>
    </source>
</evidence>
<dbReference type="InterPro" id="IPR029063">
    <property type="entry name" value="SAM-dependent_MTases_sf"/>
</dbReference>
<dbReference type="UniPathway" id="UPA00248">
    <property type="reaction ID" value="UER00314"/>
</dbReference>
<evidence type="ECO:0000256" key="9">
    <source>
        <dbReference type="HAMAP-Rule" id="MF_00198"/>
    </source>
</evidence>
<feature type="binding site" evidence="9">
    <location>
        <position position="522"/>
    </location>
    <ligand>
        <name>S-methyl-5'-thioadenosine</name>
        <dbReference type="ChEBI" id="CHEBI:17509"/>
    </ligand>
</feature>
<proteinExistence type="inferred from homology"/>
<dbReference type="Gene3D" id="3.40.50.150">
    <property type="entry name" value="Vaccinia Virus protein VP39"/>
    <property type="match status" value="1"/>
</dbReference>
<protein>
    <recommendedName>
        <fullName evidence="9">Polyamine aminopropyltransferase</fullName>
    </recommendedName>
    <alternativeName>
        <fullName evidence="9">Putrescine aminopropyltransferase</fullName>
        <shortName evidence="9">PAPT</shortName>
    </alternativeName>
    <alternativeName>
        <fullName evidence="9">Spermidine synthase</fullName>
        <shortName evidence="9">SPDS</shortName>
        <shortName evidence="9">SPDSY</shortName>
        <ecNumber evidence="9">2.5.1.16</ecNumber>
    </alternativeName>
</protein>
<dbReference type="InterPro" id="IPR030374">
    <property type="entry name" value="PABS"/>
</dbReference>
<comment type="cofactor">
    <cofactor evidence="1">
        <name>pyridoxal 5'-phosphate</name>
        <dbReference type="ChEBI" id="CHEBI:597326"/>
    </cofactor>
</comment>
<comment type="similarity">
    <text evidence="3">Belongs to the Orn/Lys/Arg decarboxylase class-I family.</text>
</comment>
<keyword evidence="6" id="KW-0663">Pyridoxal phosphate</keyword>
<feature type="binding site" evidence="9">
    <location>
        <begin position="647"/>
        <end position="650"/>
    </location>
    <ligand>
        <name>spermidine</name>
        <dbReference type="ChEBI" id="CHEBI:57834"/>
    </ligand>
</feature>
<name>A0A0J8DAW0_CLOCY</name>
<dbReference type="PROSITE" id="PS01330">
    <property type="entry name" value="PABS_1"/>
    <property type="match status" value="1"/>
</dbReference>
<dbReference type="Proteomes" id="UP000036756">
    <property type="component" value="Unassembled WGS sequence"/>
</dbReference>
<evidence type="ECO:0000256" key="7">
    <source>
        <dbReference type="ARBA" id="ARBA00023115"/>
    </source>
</evidence>
<feature type="binding site" evidence="9">
    <location>
        <begin position="628"/>
        <end position="629"/>
    </location>
    <ligand>
        <name>S-methyl-5'-thioadenosine</name>
        <dbReference type="ChEBI" id="CHEBI:17509"/>
    </ligand>
</feature>
<dbReference type="PROSITE" id="PS00703">
    <property type="entry name" value="OKR_DC_1"/>
    <property type="match status" value="1"/>
</dbReference>
<dbReference type="EC" id="2.5.1.16" evidence="9"/>
<dbReference type="STRING" id="1121307.CLCY_6c00660"/>
<keyword evidence="4 9" id="KW-0808">Transferase</keyword>
<comment type="catalytic activity">
    <reaction evidence="9 12">
        <text>S-adenosyl 3-(methylsulfanyl)propylamine + putrescine = S-methyl-5'-thioadenosine + spermidine + H(+)</text>
        <dbReference type="Rhea" id="RHEA:12721"/>
        <dbReference type="ChEBI" id="CHEBI:15378"/>
        <dbReference type="ChEBI" id="CHEBI:17509"/>
        <dbReference type="ChEBI" id="CHEBI:57443"/>
        <dbReference type="ChEBI" id="CHEBI:57834"/>
        <dbReference type="ChEBI" id="CHEBI:326268"/>
        <dbReference type="EC" id="2.5.1.16"/>
    </reaction>
</comment>
<evidence type="ECO:0000256" key="8">
    <source>
        <dbReference type="ARBA" id="ARBA00023239"/>
    </source>
</evidence>
<dbReference type="PATRIC" id="fig|1121307.3.peg.2198"/>
<dbReference type="PANTHER" id="PTHR43277">
    <property type="entry name" value="ARGININE DECARBOXYLASE"/>
    <property type="match status" value="1"/>
</dbReference>
<comment type="function">
    <text evidence="9">Catalyzes the irreversible transfer of a propylamine group from the amino donor S-adenosylmethioninamine (decarboxy-AdoMet) to putrescine (1,4-diaminobutane) to yield spermidine.</text>
</comment>
<feature type="domain" description="PABS" evidence="13">
    <location>
        <begin position="493"/>
        <end position="729"/>
    </location>
</feature>
<dbReference type="InterPro" id="IPR001045">
    <property type="entry name" value="Spermi_synthase"/>
</dbReference>
<feature type="binding site" evidence="9">
    <location>
        <position position="597"/>
    </location>
    <ligand>
        <name>S-methyl-5'-thioadenosine</name>
        <dbReference type="ChEBI" id="CHEBI:17509"/>
    </ligand>
</feature>
<dbReference type="InterPro" id="IPR035246">
    <property type="entry name" value="Spermidine_synt_N"/>
</dbReference>
<keyword evidence="15" id="KW-1185">Reference proteome</keyword>
<organism evidence="14 15">
    <name type="scientific">Clostridium cylindrosporum DSM 605</name>
    <dbReference type="NCBI Taxonomy" id="1121307"/>
    <lineage>
        <taxon>Bacteria</taxon>
        <taxon>Bacillati</taxon>
        <taxon>Bacillota</taxon>
        <taxon>Clostridia</taxon>
        <taxon>Eubacteriales</taxon>
        <taxon>Clostridiaceae</taxon>
        <taxon>Clostridium</taxon>
    </lineage>
</organism>
<dbReference type="Pfam" id="PF01564">
    <property type="entry name" value="Spermine_synth"/>
    <property type="match status" value="1"/>
</dbReference>
<comment type="similarity">
    <text evidence="2 9 11">Belongs to the spermidine/spermine synthase family.</text>
</comment>
<feature type="binding site" evidence="9">
    <location>
        <position position="654"/>
    </location>
    <ligand>
        <name>S-methyl-5'-thioadenosine</name>
        <dbReference type="ChEBI" id="CHEBI:17509"/>
    </ligand>
</feature>
<dbReference type="SUPFAM" id="SSF53383">
    <property type="entry name" value="PLP-dependent transferases"/>
    <property type="match status" value="1"/>
</dbReference>
<evidence type="ECO:0000256" key="10">
    <source>
        <dbReference type="PROSITE-ProRule" id="PRU00354"/>
    </source>
</evidence>
<dbReference type="Pfam" id="PF01276">
    <property type="entry name" value="OKR_DC_1"/>
    <property type="match status" value="1"/>
</dbReference>
<dbReference type="HAMAP" id="MF_00198">
    <property type="entry name" value="Spermidine_synth"/>
    <property type="match status" value="1"/>
</dbReference>
<comment type="pathway">
    <text evidence="9">Amine and polyamine biosynthesis; spermidine biosynthesis; spermidine from putrescine: step 1/1.</text>
</comment>
<dbReference type="PANTHER" id="PTHR43277:SF4">
    <property type="entry name" value="ARGININE DECARBOXYLASE"/>
    <property type="match status" value="1"/>
</dbReference>
<dbReference type="Gene3D" id="2.30.140.10">
    <property type="entry name" value="Spermidine synthase, tetramerisation domain"/>
    <property type="match status" value="1"/>
</dbReference>
<comment type="subunit">
    <text evidence="9">Homodimer or homotetramer.</text>
</comment>
<evidence type="ECO:0000256" key="6">
    <source>
        <dbReference type="ARBA" id="ARBA00022898"/>
    </source>
</evidence>
<dbReference type="PROSITE" id="PS51006">
    <property type="entry name" value="PABS_2"/>
    <property type="match status" value="1"/>
</dbReference>
<evidence type="ECO:0000256" key="5">
    <source>
        <dbReference type="ARBA" id="ARBA00022793"/>
    </source>
</evidence>
<dbReference type="NCBIfam" id="NF002010">
    <property type="entry name" value="PRK00811.1"/>
    <property type="match status" value="1"/>
</dbReference>
<feature type="binding site" evidence="9">
    <location>
        <position position="577"/>
    </location>
    <ligand>
        <name>spermidine</name>
        <dbReference type="ChEBI" id="CHEBI:57834"/>
    </ligand>
</feature>
<dbReference type="InterPro" id="IPR000310">
    <property type="entry name" value="Orn/Lys/Arg_deCO2ase_major_dom"/>
</dbReference>
<evidence type="ECO:0000256" key="12">
    <source>
        <dbReference type="RuleBase" id="RU003837"/>
    </source>
</evidence>
<dbReference type="InterPro" id="IPR030373">
    <property type="entry name" value="PABS_CS"/>
</dbReference>
<dbReference type="InterPro" id="IPR015421">
    <property type="entry name" value="PyrdxlP-dep_Trfase_major"/>
</dbReference>